<keyword evidence="2" id="KW-1185">Reference proteome</keyword>
<dbReference type="EMBL" id="JAMZIH010001951">
    <property type="protein sequence ID" value="KAJ1677777.1"/>
    <property type="molecule type" value="Genomic_DNA"/>
</dbReference>
<name>A0ACC1HNJ5_9FUNG</name>
<evidence type="ECO:0000313" key="1">
    <source>
        <dbReference type="EMBL" id="KAJ1677777.1"/>
    </source>
</evidence>
<organism evidence="1 2">
    <name type="scientific">Spiromyces aspiralis</name>
    <dbReference type="NCBI Taxonomy" id="68401"/>
    <lineage>
        <taxon>Eukaryota</taxon>
        <taxon>Fungi</taxon>
        <taxon>Fungi incertae sedis</taxon>
        <taxon>Zoopagomycota</taxon>
        <taxon>Kickxellomycotina</taxon>
        <taxon>Kickxellomycetes</taxon>
        <taxon>Kickxellales</taxon>
        <taxon>Kickxellaceae</taxon>
        <taxon>Spiromyces</taxon>
    </lineage>
</organism>
<comment type="caution">
    <text evidence="1">The sequence shown here is derived from an EMBL/GenBank/DDBJ whole genome shotgun (WGS) entry which is preliminary data.</text>
</comment>
<reference evidence="1" key="1">
    <citation type="submission" date="2022-06" db="EMBL/GenBank/DDBJ databases">
        <title>Phylogenomic reconstructions and comparative analyses of Kickxellomycotina fungi.</title>
        <authorList>
            <person name="Reynolds N.K."/>
            <person name="Stajich J.E."/>
            <person name="Barry K."/>
            <person name="Grigoriev I.V."/>
            <person name="Crous P."/>
            <person name="Smith M.E."/>
        </authorList>
    </citation>
    <scope>NUCLEOTIDE SEQUENCE</scope>
    <source>
        <strain evidence="1">RSA 2271</strain>
    </source>
</reference>
<sequence>MSVVELIQKSRYTYQADFWSLVLYELFVGRTPFRTTSLQDLKHSITNEPIVWPKRIPPQLHSFLSGLLQQDASKRFTWKQLRRHPFLLSTLTEEEALNEDLLPPGSPGQ</sequence>
<keyword evidence="1" id="KW-0418">Kinase</keyword>
<keyword evidence="1" id="KW-0808">Transferase</keyword>
<dbReference type="Proteomes" id="UP001145114">
    <property type="component" value="Unassembled WGS sequence"/>
</dbReference>
<dbReference type="EC" id="2.7.11.1" evidence="1"/>
<protein>
    <submittedName>
        <fullName evidence="1">Serine/threonine-protein kinase 36</fullName>
        <ecNumber evidence="1">2.7.11.1</ecNumber>
    </submittedName>
</protein>
<gene>
    <name evidence="1" type="primary">STK36</name>
    <name evidence="1" type="ORF">EV182_005459</name>
</gene>
<accession>A0ACC1HNJ5</accession>
<proteinExistence type="predicted"/>
<evidence type="ECO:0000313" key="2">
    <source>
        <dbReference type="Proteomes" id="UP001145114"/>
    </source>
</evidence>